<dbReference type="PANTHER" id="PTHR32089">
    <property type="entry name" value="METHYL-ACCEPTING CHEMOTAXIS PROTEIN MCPB"/>
    <property type="match status" value="1"/>
</dbReference>
<dbReference type="PANTHER" id="PTHR32089:SF112">
    <property type="entry name" value="LYSOZYME-LIKE PROTEIN-RELATED"/>
    <property type="match status" value="1"/>
</dbReference>
<sequence length="653" mass="71621">MKLRTKLLSFFLAISLIPLLILSTVSLSSFVSKSQKDTYEKNEYKLKIAEAEINWMLEESFNILYTISNQPSVRNFDVTNVKKILREVIAINPNIVIALDNIKGDQVVKSNDDELTNVSDRDFFQQAINGTEKYISDVIQARTTGQSMIVISTPVRDLGDKIVGVLQANIYLSVINDLITELSQDGSSVYVLSKEGKVLAHPVTEYVQNQEDFSGLDFVKAGLEGQTATSNTKNITGEKVIVSYNLNETTGWLIVVETPVKTAMQTAYRLLNLFIVMFVVAVIVVTILSRFISKTLSKPLVELSAVVKSIADGDLKDYDIKIKSKDEIGQLYHGFKTMTQNLRNLVGNIQNVSTSLAAQSQQLFRATDESTQTLTQVVTTINEMAQGNSDQALMVQGTTDAIKAVNDIVSKATVKTSVAADKASESIDLAVAGQKALERQSQKIEENNKYTSSVGESIQELAAMADEIRNIVGVIDQITGQTNLLSLNASIEAARAGEAGRGFAVVAEEIRKLAEQSSNSTKKIENIVNNINSKIEETVHNMNKVKESVQVMEMSAADTNDSFDKIFSSITELAQIVRDVNDAFEEINNKTQEVADQATNISAVVEEAAASMEEISASSEEQLASMETIAQSSGQLENMAKELLSQVKRFKIQ</sequence>
<accession>A0A0H5STR5</accession>
<evidence type="ECO:0000259" key="11">
    <source>
        <dbReference type="PROSITE" id="PS50111"/>
    </source>
</evidence>
<dbReference type="GO" id="GO:0005886">
    <property type="term" value="C:plasma membrane"/>
    <property type="evidence" value="ECO:0007669"/>
    <property type="project" value="UniProtKB-SubCell"/>
</dbReference>
<dbReference type="InterPro" id="IPR003660">
    <property type="entry name" value="HAMP_dom"/>
</dbReference>
<keyword evidence="2" id="KW-1003">Cell membrane</keyword>
<dbReference type="Pfam" id="PF00672">
    <property type="entry name" value="HAMP"/>
    <property type="match status" value="1"/>
</dbReference>
<evidence type="ECO:0000313" key="13">
    <source>
        <dbReference type="EMBL" id="CRZ33698.1"/>
    </source>
</evidence>
<evidence type="ECO:0000256" key="9">
    <source>
        <dbReference type="PROSITE-ProRule" id="PRU00284"/>
    </source>
</evidence>
<dbReference type="SMART" id="SM00283">
    <property type="entry name" value="MA"/>
    <property type="match status" value="1"/>
</dbReference>
<dbReference type="Proteomes" id="UP000236497">
    <property type="component" value="Unassembled WGS sequence"/>
</dbReference>
<dbReference type="Gene3D" id="3.30.450.20">
    <property type="entry name" value="PAS domain"/>
    <property type="match status" value="2"/>
</dbReference>
<feature type="domain" description="HAMP" evidence="12">
    <location>
        <begin position="294"/>
        <end position="347"/>
    </location>
</feature>
<comment type="subcellular location">
    <subcellularLocation>
        <location evidence="1">Cell membrane</location>
        <topology evidence="1">Multi-pass membrane protein</topology>
    </subcellularLocation>
</comment>
<dbReference type="Gene3D" id="1.10.287.950">
    <property type="entry name" value="Methyl-accepting chemotaxis protein"/>
    <property type="match status" value="1"/>
</dbReference>
<dbReference type="InterPro" id="IPR004089">
    <property type="entry name" value="MCPsignal_dom"/>
</dbReference>
<dbReference type="InterPro" id="IPR033479">
    <property type="entry name" value="dCache_1"/>
</dbReference>
<evidence type="ECO:0000259" key="12">
    <source>
        <dbReference type="PROSITE" id="PS50885"/>
    </source>
</evidence>
<keyword evidence="14" id="KW-1185">Reference proteome</keyword>
<dbReference type="GO" id="GO:0007165">
    <property type="term" value="P:signal transduction"/>
    <property type="evidence" value="ECO:0007669"/>
    <property type="project" value="UniProtKB-KW"/>
</dbReference>
<dbReference type="Pfam" id="PF02743">
    <property type="entry name" value="dCache_1"/>
    <property type="match status" value="1"/>
</dbReference>
<dbReference type="InterPro" id="IPR029151">
    <property type="entry name" value="Sensor-like_sf"/>
</dbReference>
<dbReference type="CDD" id="cd18774">
    <property type="entry name" value="PDC2_HK_sensor"/>
    <property type="match status" value="1"/>
</dbReference>
<feature type="transmembrane region" description="Helical" evidence="10">
    <location>
        <begin position="267"/>
        <end position="288"/>
    </location>
</feature>
<evidence type="ECO:0000256" key="5">
    <source>
        <dbReference type="ARBA" id="ARBA00022989"/>
    </source>
</evidence>
<protein>
    <recommendedName>
        <fullName evidence="15">Methyl-accepting chemotaxis protein</fullName>
    </recommendedName>
</protein>
<dbReference type="CDD" id="cd11386">
    <property type="entry name" value="MCP_signal"/>
    <property type="match status" value="1"/>
</dbReference>
<dbReference type="SUPFAM" id="SSF103190">
    <property type="entry name" value="Sensory domain-like"/>
    <property type="match status" value="1"/>
</dbReference>
<evidence type="ECO:0008006" key="15">
    <source>
        <dbReference type="Google" id="ProtNLM"/>
    </source>
</evidence>
<evidence type="ECO:0000256" key="1">
    <source>
        <dbReference type="ARBA" id="ARBA00004651"/>
    </source>
</evidence>
<keyword evidence="5 10" id="KW-1133">Transmembrane helix</keyword>
<organism evidence="13 14">
    <name type="scientific">Herbinix hemicellulosilytica</name>
    <dbReference type="NCBI Taxonomy" id="1564487"/>
    <lineage>
        <taxon>Bacteria</taxon>
        <taxon>Bacillati</taxon>
        <taxon>Bacillota</taxon>
        <taxon>Clostridia</taxon>
        <taxon>Lachnospirales</taxon>
        <taxon>Lachnospiraceae</taxon>
        <taxon>Herbinix</taxon>
    </lineage>
</organism>
<dbReference type="SMART" id="SM00304">
    <property type="entry name" value="HAMP"/>
    <property type="match status" value="1"/>
</dbReference>
<keyword evidence="3" id="KW-0145">Chemotaxis</keyword>
<evidence type="ECO:0000256" key="6">
    <source>
        <dbReference type="ARBA" id="ARBA00023136"/>
    </source>
</evidence>
<name>A0A0H5STR5_HERHM</name>
<dbReference type="SUPFAM" id="SSF58104">
    <property type="entry name" value="Methyl-accepting chemotaxis protein (MCP) signaling domain"/>
    <property type="match status" value="1"/>
</dbReference>
<dbReference type="RefSeq" id="WP_103201859.1">
    <property type="nucleotide sequence ID" value="NZ_CVTD020000008.1"/>
</dbReference>
<evidence type="ECO:0000256" key="2">
    <source>
        <dbReference type="ARBA" id="ARBA00022475"/>
    </source>
</evidence>
<dbReference type="Pfam" id="PF00015">
    <property type="entry name" value="MCPsignal"/>
    <property type="match status" value="1"/>
</dbReference>
<dbReference type="CDD" id="cd06225">
    <property type="entry name" value="HAMP"/>
    <property type="match status" value="1"/>
</dbReference>
<keyword evidence="4 10" id="KW-0812">Transmembrane</keyword>
<evidence type="ECO:0000256" key="4">
    <source>
        <dbReference type="ARBA" id="ARBA00022692"/>
    </source>
</evidence>
<proteinExistence type="inferred from homology"/>
<keyword evidence="7 9" id="KW-0807">Transducer</keyword>
<evidence type="ECO:0000313" key="14">
    <source>
        <dbReference type="Proteomes" id="UP000236497"/>
    </source>
</evidence>
<dbReference type="CDD" id="cd12914">
    <property type="entry name" value="PDC1_DGC_like"/>
    <property type="match status" value="1"/>
</dbReference>
<keyword evidence="6 10" id="KW-0472">Membrane</keyword>
<gene>
    <name evidence="13" type="ORF">HHT355_0493</name>
</gene>
<dbReference type="OrthoDB" id="9762005at2"/>
<evidence type="ECO:0000256" key="3">
    <source>
        <dbReference type="ARBA" id="ARBA00022500"/>
    </source>
</evidence>
<comment type="similarity">
    <text evidence="8">Belongs to the methyl-accepting chemotaxis (MCP) protein family.</text>
</comment>
<evidence type="ECO:0000256" key="7">
    <source>
        <dbReference type="ARBA" id="ARBA00023224"/>
    </source>
</evidence>
<dbReference type="PROSITE" id="PS50885">
    <property type="entry name" value="HAMP"/>
    <property type="match status" value="1"/>
</dbReference>
<dbReference type="GO" id="GO:0006935">
    <property type="term" value="P:chemotaxis"/>
    <property type="evidence" value="ECO:0007669"/>
    <property type="project" value="UniProtKB-KW"/>
</dbReference>
<dbReference type="AlphaFoldDB" id="A0A0H5STR5"/>
<dbReference type="PROSITE" id="PS50111">
    <property type="entry name" value="CHEMOTAXIS_TRANSDUC_2"/>
    <property type="match status" value="1"/>
</dbReference>
<evidence type="ECO:0000256" key="8">
    <source>
        <dbReference type="ARBA" id="ARBA00029447"/>
    </source>
</evidence>
<feature type="domain" description="Methyl-accepting transducer" evidence="11">
    <location>
        <begin position="366"/>
        <end position="602"/>
    </location>
</feature>
<dbReference type="EMBL" id="CVTD020000008">
    <property type="protein sequence ID" value="CRZ33698.1"/>
    <property type="molecule type" value="Genomic_DNA"/>
</dbReference>
<evidence type="ECO:0000256" key="10">
    <source>
        <dbReference type="SAM" id="Phobius"/>
    </source>
</evidence>
<reference evidence="13 14" key="1">
    <citation type="submission" date="2015-06" db="EMBL/GenBank/DDBJ databases">
        <authorList>
            <person name="Wibberg Daniel"/>
        </authorList>
    </citation>
    <scope>NUCLEOTIDE SEQUENCE [LARGE SCALE GENOMIC DNA]</scope>
    <source>
        <strain evidence="13 14">T3/55T</strain>
    </source>
</reference>